<feature type="binding site" evidence="8">
    <location>
        <position position="269"/>
    </location>
    <ligand>
        <name>L-citrulline</name>
        <dbReference type="ChEBI" id="CHEBI:57743"/>
    </ligand>
</feature>
<dbReference type="Gene3D" id="3.40.50.620">
    <property type="entry name" value="HUPs"/>
    <property type="match status" value="1"/>
</dbReference>
<reference evidence="11 12" key="1">
    <citation type="submission" date="2023-07" db="EMBL/GenBank/DDBJ databases">
        <title>Genomic Encyclopedia of Type Strains, Phase IV (KMG-IV): sequencing the most valuable type-strain genomes for metagenomic binning, comparative biology and taxonomic classification.</title>
        <authorList>
            <person name="Goeker M."/>
        </authorList>
    </citation>
    <scope>NUCLEOTIDE SEQUENCE [LARGE SCALE GENOMIC DNA]</scope>
    <source>
        <strain evidence="11 12">DSM 18695</strain>
    </source>
</reference>
<dbReference type="InterPro" id="IPR001518">
    <property type="entry name" value="Arginosuc_synth"/>
</dbReference>
<dbReference type="NCBIfam" id="TIGR00032">
    <property type="entry name" value="argG"/>
    <property type="match status" value="1"/>
</dbReference>
<dbReference type="Proteomes" id="UP001228905">
    <property type="component" value="Unassembled WGS sequence"/>
</dbReference>
<comment type="caution">
    <text evidence="11">The sequence shown here is derived from an EMBL/GenBank/DDBJ whole genome shotgun (WGS) entry which is preliminary data.</text>
</comment>
<dbReference type="EMBL" id="JAUSVS010000006">
    <property type="protein sequence ID" value="MDQ0465369.1"/>
    <property type="molecule type" value="Genomic_DNA"/>
</dbReference>
<evidence type="ECO:0000259" key="10">
    <source>
        <dbReference type="Pfam" id="PF20979"/>
    </source>
</evidence>
<name>A0ABU0ITP1_9CAUL</name>
<evidence type="ECO:0000256" key="3">
    <source>
        <dbReference type="ARBA" id="ARBA00022571"/>
    </source>
</evidence>
<accession>A0ABU0ITP1</accession>
<feature type="binding site" evidence="8">
    <location>
        <position position="129"/>
    </location>
    <ligand>
        <name>L-aspartate</name>
        <dbReference type="ChEBI" id="CHEBI:29991"/>
    </ligand>
</feature>
<dbReference type="PROSITE" id="PS00564">
    <property type="entry name" value="ARGININOSUCCIN_SYN_1"/>
    <property type="match status" value="1"/>
</dbReference>
<evidence type="ECO:0000259" key="9">
    <source>
        <dbReference type="Pfam" id="PF00764"/>
    </source>
</evidence>
<keyword evidence="3 8" id="KW-0055">Arginine biosynthesis</keyword>
<evidence type="ECO:0000313" key="11">
    <source>
        <dbReference type="EMBL" id="MDQ0465369.1"/>
    </source>
</evidence>
<evidence type="ECO:0000256" key="8">
    <source>
        <dbReference type="HAMAP-Rule" id="MF_00005"/>
    </source>
</evidence>
<feature type="domain" description="Arginosuccinate synthase-like N-terminal" evidence="9">
    <location>
        <begin position="9"/>
        <end position="172"/>
    </location>
</feature>
<gene>
    <name evidence="8" type="primary">argG</name>
    <name evidence="11" type="ORF">QO010_003156</name>
</gene>
<dbReference type="InterPro" id="IPR048267">
    <property type="entry name" value="Arginosuc_syn_N"/>
</dbReference>
<dbReference type="GO" id="GO:0004055">
    <property type="term" value="F:argininosuccinate synthase activity"/>
    <property type="evidence" value="ECO:0007669"/>
    <property type="project" value="UniProtKB-EC"/>
</dbReference>
<keyword evidence="4 8" id="KW-0436">Ligase</keyword>
<dbReference type="InterPro" id="IPR023434">
    <property type="entry name" value="Arginosuc_synth_type_1_subfam"/>
</dbReference>
<evidence type="ECO:0000256" key="4">
    <source>
        <dbReference type="ARBA" id="ARBA00022598"/>
    </source>
</evidence>
<feature type="binding site" evidence="8">
    <location>
        <position position="184"/>
    </location>
    <ligand>
        <name>L-citrulline</name>
        <dbReference type="ChEBI" id="CHEBI:57743"/>
    </ligand>
</feature>
<evidence type="ECO:0000256" key="6">
    <source>
        <dbReference type="ARBA" id="ARBA00022741"/>
    </source>
</evidence>
<comment type="pathway">
    <text evidence="1 8">Amino-acid biosynthesis; L-arginine biosynthesis; L-arginine from L-ornithine and carbamoyl phosphate: step 2/3.</text>
</comment>
<feature type="binding site" evidence="8">
    <location>
        <position position="129"/>
    </location>
    <ligand>
        <name>L-citrulline</name>
        <dbReference type="ChEBI" id="CHEBI:57743"/>
    </ligand>
</feature>
<dbReference type="InterPro" id="IPR018223">
    <property type="entry name" value="Arginosuc_synth_CS"/>
</dbReference>
<feature type="binding site" evidence="8">
    <location>
        <position position="93"/>
    </location>
    <ligand>
        <name>L-citrulline</name>
        <dbReference type="ChEBI" id="CHEBI:57743"/>
    </ligand>
</feature>
<dbReference type="InterPro" id="IPR024074">
    <property type="entry name" value="AS_cat/multimer_dom_body"/>
</dbReference>
<feature type="binding site" evidence="8">
    <location>
        <position position="193"/>
    </location>
    <ligand>
        <name>L-citrulline</name>
        <dbReference type="ChEBI" id="CHEBI:57743"/>
    </ligand>
</feature>
<feature type="binding site" evidence="8">
    <location>
        <position position="123"/>
    </location>
    <ligand>
        <name>ATP</name>
        <dbReference type="ChEBI" id="CHEBI:30616"/>
    </ligand>
</feature>
<evidence type="ECO:0000256" key="7">
    <source>
        <dbReference type="ARBA" id="ARBA00022840"/>
    </source>
</evidence>
<comment type="subunit">
    <text evidence="8">Homotetramer.</text>
</comment>
<dbReference type="InterPro" id="IPR014729">
    <property type="entry name" value="Rossmann-like_a/b/a_fold"/>
</dbReference>
<dbReference type="Pfam" id="PF20979">
    <property type="entry name" value="Arginosuc_syn_C"/>
    <property type="match status" value="1"/>
</dbReference>
<dbReference type="Pfam" id="PF00764">
    <property type="entry name" value="Arginosuc_synth"/>
    <property type="match status" value="1"/>
</dbReference>
<dbReference type="InterPro" id="IPR048268">
    <property type="entry name" value="Arginosuc_syn_C"/>
</dbReference>
<comment type="subcellular location">
    <subcellularLocation>
        <location evidence="8">Cytoplasm</location>
    </subcellularLocation>
</comment>
<dbReference type="SUPFAM" id="SSF69864">
    <property type="entry name" value="Argininosuccinate synthetase, C-terminal domain"/>
    <property type="match status" value="1"/>
</dbReference>
<feature type="binding site" evidence="8">
    <location>
        <position position="130"/>
    </location>
    <ligand>
        <name>L-aspartate</name>
        <dbReference type="ChEBI" id="CHEBI:29991"/>
    </ligand>
</feature>
<keyword evidence="6 8" id="KW-0547">Nucleotide-binding</keyword>
<feature type="binding site" evidence="8">
    <location>
        <position position="40"/>
    </location>
    <ligand>
        <name>ATP</name>
        <dbReference type="ChEBI" id="CHEBI:30616"/>
    </ligand>
</feature>
<dbReference type="Gene3D" id="3.90.1260.10">
    <property type="entry name" value="Argininosuccinate synthetase, chain A, domain 2"/>
    <property type="match status" value="1"/>
</dbReference>
<evidence type="ECO:0000256" key="1">
    <source>
        <dbReference type="ARBA" id="ARBA00004967"/>
    </source>
</evidence>
<keyword evidence="8" id="KW-0963">Cytoplasm</keyword>
<feature type="binding site" evidence="8">
    <location>
        <begin position="13"/>
        <end position="21"/>
    </location>
    <ligand>
        <name>ATP</name>
        <dbReference type="ChEBI" id="CHEBI:30616"/>
    </ligand>
</feature>
<dbReference type="CDD" id="cd01999">
    <property type="entry name" value="ASS"/>
    <property type="match status" value="1"/>
</dbReference>
<sequence length="409" mass="45407">MSDKPAVKKVVLAYSGGLDTSIILKWLQTEYGAEVITFTADLGQGEELGPAREKALLLGIKPENIFIEDLREEFVRDYVFPMFRANTVYEGQYLLGTSIARPLIAKTQIDIARKVGADAVSHGSTGKGNDQVRYEVAYYALEPDITVIAPWREWDFKSREALLAFARDHQIPIAKDKLGEAPFSVDANLLHSSSEGKVLEDPAVEAPESVYMRTIAPEDAPDKATVFTIDFERGDPVAIDGEALSPANLLTKLNELGHANGVGRLDLVENRYVGMKSRGVYETPGGTILLAAHRGIESITLDRGSMHLKDELMPRYAELIYNGFWFSPEREMLQTAIDFSQAKVTGQVRVKLYKGNVSIIGRTSPYSLYDQELVTFEEGKVAYDQRDAAGFIKLNALRLRVAAKRDRRG</sequence>
<organism evidence="11 12">
    <name type="scientific">Caulobacter ginsengisoli</name>
    <dbReference type="NCBI Taxonomy" id="400775"/>
    <lineage>
        <taxon>Bacteria</taxon>
        <taxon>Pseudomonadati</taxon>
        <taxon>Pseudomonadota</taxon>
        <taxon>Alphaproteobacteria</taxon>
        <taxon>Caulobacterales</taxon>
        <taxon>Caulobacteraceae</taxon>
        <taxon>Caulobacter</taxon>
    </lineage>
</organism>
<dbReference type="SUPFAM" id="SSF52402">
    <property type="entry name" value="Adenine nucleotide alpha hydrolases-like"/>
    <property type="match status" value="1"/>
</dbReference>
<evidence type="ECO:0000256" key="2">
    <source>
        <dbReference type="ARBA" id="ARBA00012286"/>
    </source>
</evidence>
<feature type="binding site" evidence="8">
    <location>
        <position position="133"/>
    </location>
    <ligand>
        <name>L-citrulline</name>
        <dbReference type="ChEBI" id="CHEBI:57743"/>
    </ligand>
</feature>
<feature type="binding site" evidence="8">
    <location>
        <position position="281"/>
    </location>
    <ligand>
        <name>L-citrulline</name>
        <dbReference type="ChEBI" id="CHEBI:57743"/>
    </ligand>
</feature>
<comment type="catalytic activity">
    <reaction evidence="8">
        <text>L-citrulline + L-aspartate + ATP = 2-(N(omega)-L-arginino)succinate + AMP + diphosphate + H(+)</text>
        <dbReference type="Rhea" id="RHEA:10932"/>
        <dbReference type="ChEBI" id="CHEBI:15378"/>
        <dbReference type="ChEBI" id="CHEBI:29991"/>
        <dbReference type="ChEBI" id="CHEBI:30616"/>
        <dbReference type="ChEBI" id="CHEBI:33019"/>
        <dbReference type="ChEBI" id="CHEBI:57472"/>
        <dbReference type="ChEBI" id="CHEBI:57743"/>
        <dbReference type="ChEBI" id="CHEBI:456215"/>
        <dbReference type="EC" id="6.3.4.5"/>
    </reaction>
</comment>
<dbReference type="EC" id="6.3.4.5" evidence="2 8"/>
<dbReference type="PANTHER" id="PTHR11587">
    <property type="entry name" value="ARGININOSUCCINATE SYNTHASE"/>
    <property type="match status" value="1"/>
</dbReference>
<evidence type="ECO:0000256" key="5">
    <source>
        <dbReference type="ARBA" id="ARBA00022605"/>
    </source>
</evidence>
<dbReference type="RefSeq" id="WP_307350623.1">
    <property type="nucleotide sequence ID" value="NZ_JAUSVS010000006.1"/>
</dbReference>
<protein>
    <recommendedName>
        <fullName evidence="2 8">Argininosuccinate synthase</fullName>
        <ecNumber evidence="2 8">6.3.4.5</ecNumber>
    </recommendedName>
    <alternativeName>
        <fullName evidence="8">Citrulline--aspartate ligase</fullName>
    </alternativeName>
</protein>
<dbReference type="NCBIfam" id="NF001770">
    <property type="entry name" value="PRK00509.1"/>
    <property type="match status" value="1"/>
</dbReference>
<feature type="binding site" evidence="8">
    <location>
        <position position="98"/>
    </location>
    <ligand>
        <name>L-citrulline</name>
        <dbReference type="ChEBI" id="CHEBI:57743"/>
    </ligand>
</feature>
<keyword evidence="12" id="KW-1185">Reference proteome</keyword>
<feature type="binding site" evidence="8">
    <location>
        <position position="125"/>
    </location>
    <ligand>
        <name>L-aspartate</name>
        <dbReference type="ChEBI" id="CHEBI:29991"/>
    </ligand>
</feature>
<feature type="domain" description="Arginosuccinate synthase C-terminal" evidence="10">
    <location>
        <begin position="183"/>
        <end position="401"/>
    </location>
</feature>
<dbReference type="PANTHER" id="PTHR11587:SF2">
    <property type="entry name" value="ARGININOSUCCINATE SYNTHASE"/>
    <property type="match status" value="1"/>
</dbReference>
<keyword evidence="7 8" id="KW-0067">ATP-binding</keyword>
<proteinExistence type="inferred from homology"/>
<dbReference type="Gene3D" id="1.20.5.470">
    <property type="entry name" value="Single helix bin"/>
    <property type="match status" value="1"/>
</dbReference>
<comment type="similarity">
    <text evidence="8">Belongs to the argininosuccinate synthase family. Type 1 subfamily.</text>
</comment>
<dbReference type="HAMAP" id="MF_00005">
    <property type="entry name" value="Arg_succ_synth_type1"/>
    <property type="match status" value="1"/>
</dbReference>
<evidence type="ECO:0000313" key="12">
    <source>
        <dbReference type="Proteomes" id="UP001228905"/>
    </source>
</evidence>
<keyword evidence="5 8" id="KW-0028">Amino-acid biosynthesis</keyword>